<evidence type="ECO:0000313" key="2">
    <source>
        <dbReference type="Proteomes" id="UP000259610"/>
    </source>
</evidence>
<organism evidence="1 2">
    <name type="scientific">Hyphomonas adhaerens</name>
    <dbReference type="NCBI Taxonomy" id="81029"/>
    <lineage>
        <taxon>Bacteria</taxon>
        <taxon>Pseudomonadati</taxon>
        <taxon>Pseudomonadota</taxon>
        <taxon>Alphaproteobacteria</taxon>
        <taxon>Hyphomonadales</taxon>
        <taxon>Hyphomonadaceae</taxon>
        <taxon>Hyphomonas</taxon>
    </lineage>
</organism>
<name>A0A3B9GZ90_9PROT</name>
<protein>
    <submittedName>
        <fullName evidence="1">Uncharacterized protein</fullName>
    </submittedName>
</protein>
<gene>
    <name evidence="1" type="ORF">DCG58_10225</name>
</gene>
<dbReference type="Proteomes" id="UP000259610">
    <property type="component" value="Unassembled WGS sequence"/>
</dbReference>
<accession>A0A3B9GZ90</accession>
<evidence type="ECO:0000313" key="1">
    <source>
        <dbReference type="EMBL" id="HAE27526.1"/>
    </source>
</evidence>
<proteinExistence type="predicted"/>
<reference evidence="1 2" key="1">
    <citation type="journal article" date="2018" name="Nat. Biotechnol.">
        <title>A standardized bacterial taxonomy based on genome phylogeny substantially revises the tree of life.</title>
        <authorList>
            <person name="Parks D.H."/>
            <person name="Chuvochina M."/>
            <person name="Waite D.W."/>
            <person name="Rinke C."/>
            <person name="Skarshewski A."/>
            <person name="Chaumeil P.A."/>
            <person name="Hugenholtz P."/>
        </authorList>
    </citation>
    <scope>NUCLEOTIDE SEQUENCE [LARGE SCALE GENOMIC DNA]</scope>
    <source>
        <strain evidence="1">UBA8733</strain>
    </source>
</reference>
<sequence>MENHKPSTRFLRRHILASDRHPFIGRIIDLSIVSLYFDSYEELSKHPDCKYALEVDSALLGLTQRVESLNLVGKMLWPEPFPKHFKDFPITRHDWLTVGADAFLMRYVSIVDCAILLVNSVLECGLPLRSCTIQSLQKAGIPSRLIDVLRDLIADQGKLRGERNSRLHHGYERGFTLDDSTFRLAARLEKHGRGLRGTDMEDRPINVSRSFKEGLVELQRDFNFSTRKLVRRLDNLYDLLAPEFERRFSPRFKPLPYEMRERSS</sequence>
<dbReference type="AlphaFoldDB" id="A0A3B9GZ90"/>
<comment type="caution">
    <text evidence="1">The sequence shown here is derived from an EMBL/GenBank/DDBJ whole genome shotgun (WGS) entry which is preliminary data.</text>
</comment>
<dbReference type="EMBL" id="DMAN01000225">
    <property type="protein sequence ID" value="HAE27526.1"/>
    <property type="molecule type" value="Genomic_DNA"/>
</dbReference>